<feature type="transmembrane region" description="Helical" evidence="2">
    <location>
        <begin position="206"/>
        <end position="224"/>
    </location>
</feature>
<accession>A0A9D1EPE7</accession>
<feature type="transmembrane region" description="Helical" evidence="2">
    <location>
        <begin position="126"/>
        <end position="150"/>
    </location>
</feature>
<comment type="caution">
    <text evidence="3">The sequence shown here is derived from an EMBL/GenBank/DDBJ whole genome shotgun (WGS) entry which is preliminary data.</text>
</comment>
<dbReference type="AlphaFoldDB" id="A0A9D1EPE7"/>
<feature type="transmembrane region" description="Helical" evidence="2">
    <location>
        <begin position="85"/>
        <end position="106"/>
    </location>
</feature>
<dbReference type="Gene3D" id="1.10.1760.20">
    <property type="match status" value="1"/>
</dbReference>
<gene>
    <name evidence="3" type="ORF">IAD01_05695</name>
</gene>
<organism evidence="3 4">
    <name type="scientific">Candidatus Faeciplasma gallinarum</name>
    <dbReference type="NCBI Taxonomy" id="2840799"/>
    <lineage>
        <taxon>Bacteria</taxon>
        <taxon>Bacillati</taxon>
        <taxon>Bacillota</taxon>
        <taxon>Clostridia</taxon>
        <taxon>Eubacteriales</taxon>
        <taxon>Oscillospiraceae</taxon>
        <taxon>Oscillospiraceae incertae sedis</taxon>
        <taxon>Candidatus Faeciplasma</taxon>
    </lineage>
</organism>
<dbReference type="NCBIfam" id="TIGR04518">
    <property type="entry name" value="ECF_S_folT_fam"/>
    <property type="match status" value="1"/>
</dbReference>
<protein>
    <submittedName>
        <fullName evidence="3">Folate family ECF transporter S component</fullName>
    </submittedName>
</protein>
<dbReference type="Proteomes" id="UP000823982">
    <property type="component" value="Unassembled WGS sequence"/>
</dbReference>
<proteinExistence type="predicted"/>
<feature type="transmembrane region" description="Helical" evidence="2">
    <location>
        <begin position="48"/>
        <end position="73"/>
    </location>
</feature>
<keyword evidence="2" id="KW-0472">Membrane</keyword>
<sequence length="277" mass="30217">MKGFFNLFVRSAKELKNIRCLCVTAMLVALDLVLKFTLSIQVTSSIKISFAFIALSAIGMLYGPTVSFAAGLITDLLGIIIKPTGAFDIRFTLIEAFGALLYGLFLYNAKNDGWIFPRVVAAKTTVTIACNLFLTTFALASVMGDGFFALFPARAVKSLAQLPVDICLMCIFLPLILKAYCKVFKGARAEIPADKLVFSNENMLKAMAYIVCILLIIVGSLGIAGNDLYSDNSDLEDTITEQSEKIEAMQSEIDDLYEHIGIQKPDSSQTEPVETAE</sequence>
<reference evidence="3" key="2">
    <citation type="journal article" date="2021" name="PeerJ">
        <title>Extensive microbial diversity within the chicken gut microbiome revealed by metagenomics and culture.</title>
        <authorList>
            <person name="Gilroy R."/>
            <person name="Ravi A."/>
            <person name="Getino M."/>
            <person name="Pursley I."/>
            <person name="Horton D.L."/>
            <person name="Alikhan N.F."/>
            <person name="Baker D."/>
            <person name="Gharbi K."/>
            <person name="Hall N."/>
            <person name="Watson M."/>
            <person name="Adriaenssens E.M."/>
            <person name="Foster-Nyarko E."/>
            <person name="Jarju S."/>
            <person name="Secka A."/>
            <person name="Antonio M."/>
            <person name="Oren A."/>
            <person name="Chaudhuri R.R."/>
            <person name="La Ragione R."/>
            <person name="Hildebrand F."/>
            <person name="Pallen M.J."/>
        </authorList>
    </citation>
    <scope>NUCLEOTIDE SEQUENCE</scope>
    <source>
        <strain evidence="3">CHK157-1446</strain>
    </source>
</reference>
<dbReference type="Pfam" id="PF12822">
    <property type="entry name" value="ECF_trnsprt"/>
    <property type="match status" value="1"/>
</dbReference>
<feature type="transmembrane region" description="Helical" evidence="2">
    <location>
        <begin position="162"/>
        <end position="180"/>
    </location>
</feature>
<dbReference type="InterPro" id="IPR030949">
    <property type="entry name" value="ECF_S_folate_fam"/>
</dbReference>
<evidence type="ECO:0000313" key="4">
    <source>
        <dbReference type="Proteomes" id="UP000823982"/>
    </source>
</evidence>
<feature type="coiled-coil region" evidence="1">
    <location>
        <begin position="232"/>
        <end position="259"/>
    </location>
</feature>
<keyword evidence="1" id="KW-0175">Coiled coil</keyword>
<dbReference type="GO" id="GO:0022857">
    <property type="term" value="F:transmembrane transporter activity"/>
    <property type="evidence" value="ECO:0007669"/>
    <property type="project" value="InterPro"/>
</dbReference>
<evidence type="ECO:0000256" key="2">
    <source>
        <dbReference type="SAM" id="Phobius"/>
    </source>
</evidence>
<keyword evidence="2" id="KW-0812">Transmembrane</keyword>
<name>A0A9D1EPE7_9FIRM</name>
<keyword evidence="2" id="KW-1133">Transmembrane helix</keyword>
<dbReference type="InterPro" id="IPR024529">
    <property type="entry name" value="ECF_trnsprt_substrate-spec"/>
</dbReference>
<evidence type="ECO:0000256" key="1">
    <source>
        <dbReference type="SAM" id="Coils"/>
    </source>
</evidence>
<reference evidence="3" key="1">
    <citation type="submission" date="2020-10" db="EMBL/GenBank/DDBJ databases">
        <authorList>
            <person name="Gilroy R."/>
        </authorList>
    </citation>
    <scope>NUCLEOTIDE SEQUENCE</scope>
    <source>
        <strain evidence="3">CHK157-1446</strain>
    </source>
</reference>
<evidence type="ECO:0000313" key="3">
    <source>
        <dbReference type="EMBL" id="HIS24879.1"/>
    </source>
</evidence>
<dbReference type="EMBL" id="DVIR01000055">
    <property type="protein sequence ID" value="HIS24879.1"/>
    <property type="molecule type" value="Genomic_DNA"/>
</dbReference>